<dbReference type="Gene3D" id="3.30.470.20">
    <property type="entry name" value="ATP-grasp fold, B domain"/>
    <property type="match status" value="1"/>
</dbReference>
<name>A0ABV8JEP7_9BACL</name>
<dbReference type="EMBL" id="JBHSAP010000007">
    <property type="protein sequence ID" value="MFC4075789.1"/>
    <property type="molecule type" value="Genomic_DNA"/>
</dbReference>
<evidence type="ECO:0000259" key="2">
    <source>
        <dbReference type="PROSITE" id="PS50975"/>
    </source>
</evidence>
<keyword evidence="4" id="KW-1185">Reference proteome</keyword>
<gene>
    <name evidence="3" type="ORF">ACFOUO_03095</name>
</gene>
<dbReference type="Proteomes" id="UP001595843">
    <property type="component" value="Unassembled WGS sequence"/>
</dbReference>
<sequence>MRKGIDMGYARIVIQIVSERYFPHQTNMIMSQSLASRLNLPRRPVWVTFGSASDPALITLIQNHTPLVRVSSRLAERLKITGQKTLNARYDPSARCLMLGPFLGILMNRDVEGRDTQLFGVMTRFMEECAQAAASRGVYLTVFPPEGIDLSSKTIRGWTWGANRWQSSQSPLPDVVYNRLTSRRLERGTVLQQKLNELKTTHHVDLFNETFLDKQQMYDTLSKNEQIAKMLPDTQPWHISRLKPMVEQYRTVFLKPTNGSLGQGIIRVTLQDGKWICQYSEATGTVTRIFPQYREALRRISRKTAGSRYIIQRGLNLVTLDDRSVDFRVLVQKNATGVWSVTSTVARVANDSHIVSNLARGGTLRKAGEVLASIHTVGIKPDLRTMQNTALTIARTFEELAQGHFAELGIDLVVDKRGHLWLIELNSKPSKTDDTVTRPTLALRPSVVRLIDYVIFCTDWAPYIHIRQPRRPQQKPFRRKPR</sequence>
<proteinExistence type="predicted"/>
<organism evidence="3 4">
    <name type="scientific">Salinithrix halophila</name>
    <dbReference type="NCBI Taxonomy" id="1485204"/>
    <lineage>
        <taxon>Bacteria</taxon>
        <taxon>Bacillati</taxon>
        <taxon>Bacillota</taxon>
        <taxon>Bacilli</taxon>
        <taxon>Bacillales</taxon>
        <taxon>Thermoactinomycetaceae</taxon>
        <taxon>Salinithrix</taxon>
    </lineage>
</organism>
<protein>
    <submittedName>
        <fullName evidence="3">YheC/YheD family protein</fullName>
    </submittedName>
</protein>
<comment type="caution">
    <text evidence="3">The sequence shown here is derived from an EMBL/GenBank/DDBJ whole genome shotgun (WGS) entry which is preliminary data.</text>
</comment>
<feature type="domain" description="ATP-grasp" evidence="2">
    <location>
        <begin position="224"/>
        <end position="456"/>
    </location>
</feature>
<dbReference type="InterPro" id="IPR026838">
    <property type="entry name" value="YheC/D"/>
</dbReference>
<keyword evidence="1" id="KW-0547">Nucleotide-binding</keyword>
<evidence type="ECO:0000313" key="3">
    <source>
        <dbReference type="EMBL" id="MFC4075789.1"/>
    </source>
</evidence>
<accession>A0ABV8JEP7</accession>
<keyword evidence="1" id="KW-0067">ATP-binding</keyword>
<evidence type="ECO:0000256" key="1">
    <source>
        <dbReference type="PROSITE-ProRule" id="PRU00409"/>
    </source>
</evidence>
<dbReference type="SUPFAM" id="SSF56059">
    <property type="entry name" value="Glutathione synthetase ATP-binding domain-like"/>
    <property type="match status" value="1"/>
</dbReference>
<dbReference type="PROSITE" id="PS50975">
    <property type="entry name" value="ATP_GRASP"/>
    <property type="match status" value="1"/>
</dbReference>
<dbReference type="InterPro" id="IPR011761">
    <property type="entry name" value="ATP-grasp"/>
</dbReference>
<evidence type="ECO:0000313" key="4">
    <source>
        <dbReference type="Proteomes" id="UP001595843"/>
    </source>
</evidence>
<reference evidence="4" key="1">
    <citation type="journal article" date="2019" name="Int. J. Syst. Evol. Microbiol.">
        <title>The Global Catalogue of Microorganisms (GCM) 10K type strain sequencing project: providing services to taxonomists for standard genome sequencing and annotation.</title>
        <authorList>
            <consortium name="The Broad Institute Genomics Platform"/>
            <consortium name="The Broad Institute Genome Sequencing Center for Infectious Disease"/>
            <person name="Wu L."/>
            <person name="Ma J."/>
        </authorList>
    </citation>
    <scope>NUCLEOTIDE SEQUENCE [LARGE SCALE GENOMIC DNA]</scope>
    <source>
        <strain evidence="4">IBRC-M 10813</strain>
    </source>
</reference>
<dbReference type="Pfam" id="PF14398">
    <property type="entry name" value="ATPgrasp_YheCD"/>
    <property type="match status" value="1"/>
</dbReference>